<dbReference type="InterPro" id="IPR036641">
    <property type="entry name" value="HPT_dom_sf"/>
</dbReference>
<proteinExistence type="predicted"/>
<name>A0A0H5QJV7_9EUKA</name>
<feature type="modified residue" description="Phosphohistidine" evidence="1">
    <location>
        <position position="122"/>
    </location>
</feature>
<evidence type="ECO:0000259" key="3">
    <source>
        <dbReference type="PROSITE" id="PS50894"/>
    </source>
</evidence>
<dbReference type="EMBL" id="HACM01001174">
    <property type="protein sequence ID" value="CRZ01616.1"/>
    <property type="molecule type" value="Transcribed_RNA"/>
</dbReference>
<dbReference type="InterPro" id="IPR008207">
    <property type="entry name" value="Sig_transdc_His_kin_Hpt_dom"/>
</dbReference>
<feature type="region of interest" description="Disordered" evidence="2">
    <location>
        <begin position="1"/>
        <end position="22"/>
    </location>
</feature>
<organism evidence="4">
    <name type="scientific">Spongospora subterranea</name>
    <dbReference type="NCBI Taxonomy" id="70186"/>
    <lineage>
        <taxon>Eukaryota</taxon>
        <taxon>Sar</taxon>
        <taxon>Rhizaria</taxon>
        <taxon>Endomyxa</taxon>
        <taxon>Phytomyxea</taxon>
        <taxon>Plasmodiophorida</taxon>
        <taxon>Plasmodiophoridae</taxon>
        <taxon>Spongospora</taxon>
    </lineage>
</organism>
<accession>A0A0H5QJV7</accession>
<reference evidence="4" key="1">
    <citation type="submission" date="2015-04" db="EMBL/GenBank/DDBJ databases">
        <title>The genome sequence of the plant pathogenic Rhizarian Plasmodiophora brassicae reveals insights in its biotrophic life cycle and the origin of chitin synthesis.</title>
        <authorList>
            <person name="Schwelm A."/>
            <person name="Fogelqvist J."/>
            <person name="Knaust A."/>
            <person name="Julke S."/>
            <person name="Lilja T."/>
            <person name="Dhandapani V."/>
            <person name="Bonilla-Rosso G."/>
            <person name="Karlsson M."/>
            <person name="Shevchenko A."/>
            <person name="Choi S.R."/>
            <person name="Kim H.G."/>
            <person name="Park J.Y."/>
            <person name="Lim Y.P."/>
            <person name="Ludwig-Muller J."/>
            <person name="Dixelius C."/>
        </authorList>
    </citation>
    <scope>NUCLEOTIDE SEQUENCE</scope>
    <source>
        <tissue evidence="4">Potato root galls</tissue>
    </source>
</reference>
<dbReference type="Pfam" id="PF01627">
    <property type="entry name" value="Hpt"/>
    <property type="match status" value="1"/>
</dbReference>
<dbReference type="GO" id="GO:0000160">
    <property type="term" value="P:phosphorelay signal transduction system"/>
    <property type="evidence" value="ECO:0007669"/>
    <property type="project" value="InterPro"/>
</dbReference>
<dbReference type="SUPFAM" id="SSF47226">
    <property type="entry name" value="Histidine-containing phosphotransfer domain, HPT domain"/>
    <property type="match status" value="1"/>
</dbReference>
<dbReference type="AlphaFoldDB" id="A0A0H5QJV7"/>
<feature type="compositionally biased region" description="Polar residues" evidence="2">
    <location>
        <begin position="1"/>
        <end position="14"/>
    </location>
</feature>
<keyword evidence="1" id="KW-0597">Phosphoprotein</keyword>
<dbReference type="PROSITE" id="PS50894">
    <property type="entry name" value="HPT"/>
    <property type="match status" value="1"/>
</dbReference>
<evidence type="ECO:0000256" key="1">
    <source>
        <dbReference type="PROSITE-ProRule" id="PRU00110"/>
    </source>
</evidence>
<feature type="domain" description="HPt" evidence="3">
    <location>
        <begin position="83"/>
        <end position="180"/>
    </location>
</feature>
<evidence type="ECO:0000256" key="2">
    <source>
        <dbReference type="SAM" id="MobiDB-lite"/>
    </source>
</evidence>
<protein>
    <recommendedName>
        <fullName evidence="3">HPt domain-containing protein</fullName>
    </recommendedName>
</protein>
<evidence type="ECO:0000313" key="4">
    <source>
        <dbReference type="EMBL" id="CRZ01616.1"/>
    </source>
</evidence>
<sequence>MGCATSKSQINATTDDSENPRVTIVVSPNPPFLDESDQIYPLPPVPVPSVPNDTNGEAITSGVTLKEAPVLDLKFALEQVGDDRSFLRELINDTLDEKDMRLQGLTSAVQAADPNAFRIIAHTIKGAALNVGLKALGETAKQLDNFSGSATPEMLTMKGPDLIAQLSSEYHRIEAISDADLL</sequence>
<dbReference type="Gene3D" id="1.20.120.160">
    <property type="entry name" value="HPT domain"/>
    <property type="match status" value="1"/>
</dbReference>